<reference evidence="1 2" key="1">
    <citation type="submission" date="2013-12" db="EMBL/GenBank/DDBJ databases">
        <title>A Varibaculum cambriense genome reconstructed from a premature infant gut community with otherwise low bacterial novelty that shifts toward anaerobic metabolism during the third week of life.</title>
        <authorList>
            <person name="Brown C.T."/>
            <person name="Sharon I."/>
            <person name="Thomas B.C."/>
            <person name="Castelle C.J."/>
            <person name="Morowitz M.J."/>
            <person name="Banfield J.F."/>
        </authorList>
    </citation>
    <scope>NUCLEOTIDE SEQUENCE [LARGE SCALE GENOMIC DNA]</scope>
    <source>
        <strain evidence="2">DORA_17_25</strain>
    </source>
</reference>
<feature type="non-terminal residue" evidence="1">
    <location>
        <position position="94"/>
    </location>
</feature>
<evidence type="ECO:0000313" key="1">
    <source>
        <dbReference type="EMBL" id="ETI89695.1"/>
    </source>
</evidence>
<dbReference type="Proteomes" id="UP000018840">
    <property type="component" value="Unassembled WGS sequence"/>
</dbReference>
<sequence length="94" mass="11543">MKVIFSEKLLKSIPKEKYNYILSEIKEFYQEYVEKEFNIRNMKHGWSVRRIIGTTNIQEIYKFRVNIKDRILFTYGKYIGLREEFSNSIVFLEF</sequence>
<proteinExistence type="predicted"/>
<dbReference type="AlphaFoldDB" id="W1U832"/>
<dbReference type="RefSeq" id="WP_024047847.1">
    <property type="nucleotide sequence ID" value="NZ_AZMC01000133.1"/>
</dbReference>
<dbReference type="EMBL" id="AZMC01000133">
    <property type="protein sequence ID" value="ETI89695.1"/>
    <property type="molecule type" value="Genomic_DNA"/>
</dbReference>
<accession>W1U832</accession>
<protein>
    <submittedName>
        <fullName evidence="1">Uncharacterized protein</fullName>
    </submittedName>
</protein>
<organism evidence="1 2">
    <name type="scientific">Negativicoccus succinicivorans DORA_17_25</name>
    <dbReference type="NCBI Taxonomy" id="1403945"/>
    <lineage>
        <taxon>Bacteria</taxon>
        <taxon>Bacillati</taxon>
        <taxon>Bacillota</taxon>
        <taxon>Negativicutes</taxon>
        <taxon>Veillonellales</taxon>
        <taxon>Veillonellaceae</taxon>
        <taxon>Negativicoccus</taxon>
    </lineage>
</organism>
<evidence type="ECO:0000313" key="2">
    <source>
        <dbReference type="Proteomes" id="UP000018840"/>
    </source>
</evidence>
<comment type="caution">
    <text evidence="1">The sequence shown here is derived from an EMBL/GenBank/DDBJ whole genome shotgun (WGS) entry which is preliminary data.</text>
</comment>
<gene>
    <name evidence="1" type="ORF">Q612_NSC00133G0002</name>
</gene>
<name>W1U832_9FIRM</name>